<dbReference type="EMBL" id="OX395131">
    <property type="protein sequence ID" value="CAI5776846.1"/>
    <property type="molecule type" value="Genomic_DNA"/>
</dbReference>
<reference evidence="2" key="1">
    <citation type="submission" date="2022-12" db="EMBL/GenBank/DDBJ databases">
        <authorList>
            <person name="Alioto T."/>
            <person name="Alioto T."/>
            <person name="Gomez Garrido J."/>
        </authorList>
    </citation>
    <scope>NUCLEOTIDE SEQUENCE</scope>
</reference>
<dbReference type="Proteomes" id="UP001178461">
    <property type="component" value="Chromosome 6"/>
</dbReference>
<feature type="compositionally biased region" description="Polar residues" evidence="1">
    <location>
        <begin position="26"/>
        <end position="38"/>
    </location>
</feature>
<organism evidence="2 3">
    <name type="scientific">Podarcis lilfordi</name>
    <name type="common">Lilford's wall lizard</name>
    <dbReference type="NCBI Taxonomy" id="74358"/>
    <lineage>
        <taxon>Eukaryota</taxon>
        <taxon>Metazoa</taxon>
        <taxon>Chordata</taxon>
        <taxon>Craniata</taxon>
        <taxon>Vertebrata</taxon>
        <taxon>Euteleostomi</taxon>
        <taxon>Lepidosauria</taxon>
        <taxon>Squamata</taxon>
        <taxon>Bifurcata</taxon>
        <taxon>Unidentata</taxon>
        <taxon>Episquamata</taxon>
        <taxon>Laterata</taxon>
        <taxon>Lacertibaenia</taxon>
        <taxon>Lacertidae</taxon>
        <taxon>Podarcis</taxon>
    </lineage>
</organism>
<sequence length="102" mass="11336">METRLAATRTWLTAMGSDLGDILPGLSSSPRTGPTQMVNRPAHKNNDEWKKPELCLLAWPPSVTGRAPCASSALSETAFLLVTQTPSHILQRKIRWIHRFQS</sequence>
<keyword evidence="3" id="KW-1185">Reference proteome</keyword>
<evidence type="ECO:0000313" key="2">
    <source>
        <dbReference type="EMBL" id="CAI5776846.1"/>
    </source>
</evidence>
<name>A0AA35P5Z4_9SAUR</name>
<feature type="region of interest" description="Disordered" evidence="1">
    <location>
        <begin position="23"/>
        <end position="45"/>
    </location>
</feature>
<evidence type="ECO:0000256" key="1">
    <source>
        <dbReference type="SAM" id="MobiDB-lite"/>
    </source>
</evidence>
<proteinExistence type="predicted"/>
<accession>A0AA35P5Z4</accession>
<gene>
    <name evidence="2" type="ORF">PODLI_1B040206</name>
</gene>
<dbReference type="AlphaFoldDB" id="A0AA35P5Z4"/>
<protein>
    <submittedName>
        <fullName evidence="2">Uncharacterized protein</fullName>
    </submittedName>
</protein>
<evidence type="ECO:0000313" key="3">
    <source>
        <dbReference type="Proteomes" id="UP001178461"/>
    </source>
</evidence>